<gene>
    <name evidence="2" type="ORF">jaqu_14350</name>
</gene>
<dbReference type="EMBL" id="JYFE01000025">
    <property type="protein sequence ID" value="KIT16936.1"/>
    <property type="molecule type" value="Genomic_DNA"/>
</dbReference>
<dbReference type="RefSeq" id="WP_043918263.1">
    <property type="nucleotide sequence ID" value="NZ_FZPF01000006.1"/>
</dbReference>
<sequence>MTRVLPPHVALYGVIMMAGATGFLWTETGTLDRTTLLAAFMTASVATTAYAAIGLIASMRRKP</sequence>
<dbReference type="PATRIC" id="fig|935700.4.peg.1486"/>
<organism evidence="2 3">
    <name type="scientific">Jannaschia aquimarina</name>
    <dbReference type="NCBI Taxonomy" id="935700"/>
    <lineage>
        <taxon>Bacteria</taxon>
        <taxon>Pseudomonadati</taxon>
        <taxon>Pseudomonadota</taxon>
        <taxon>Alphaproteobacteria</taxon>
        <taxon>Rhodobacterales</taxon>
        <taxon>Roseobacteraceae</taxon>
        <taxon>Jannaschia</taxon>
    </lineage>
</organism>
<keyword evidence="1" id="KW-1133">Transmembrane helix</keyword>
<dbReference type="STRING" id="935700.jaqu_14350"/>
<reference evidence="2 3" key="1">
    <citation type="submission" date="2015-02" db="EMBL/GenBank/DDBJ databases">
        <title>Genome Sequence of Jannaschia aquimarina DSM28248, a member of the Roseobacter clade.</title>
        <authorList>
            <person name="Voget S."/>
            <person name="Daniel R."/>
        </authorList>
    </citation>
    <scope>NUCLEOTIDE SEQUENCE [LARGE SCALE GENOMIC DNA]</scope>
    <source>
        <strain evidence="2 3">GSW-M26</strain>
    </source>
</reference>
<dbReference type="Proteomes" id="UP000032232">
    <property type="component" value="Unassembled WGS sequence"/>
</dbReference>
<protein>
    <submittedName>
        <fullName evidence="2">Uncharacterized protein</fullName>
    </submittedName>
</protein>
<evidence type="ECO:0000313" key="3">
    <source>
        <dbReference type="Proteomes" id="UP000032232"/>
    </source>
</evidence>
<feature type="transmembrane region" description="Helical" evidence="1">
    <location>
        <begin position="9"/>
        <end position="25"/>
    </location>
</feature>
<evidence type="ECO:0000256" key="1">
    <source>
        <dbReference type="SAM" id="Phobius"/>
    </source>
</evidence>
<proteinExistence type="predicted"/>
<evidence type="ECO:0000313" key="2">
    <source>
        <dbReference type="EMBL" id="KIT16936.1"/>
    </source>
</evidence>
<accession>A0A0D1EJ14</accession>
<keyword evidence="1" id="KW-0472">Membrane</keyword>
<name>A0A0D1EJ14_9RHOB</name>
<feature type="transmembrane region" description="Helical" evidence="1">
    <location>
        <begin position="37"/>
        <end position="57"/>
    </location>
</feature>
<comment type="caution">
    <text evidence="2">The sequence shown here is derived from an EMBL/GenBank/DDBJ whole genome shotgun (WGS) entry which is preliminary data.</text>
</comment>
<keyword evidence="3" id="KW-1185">Reference proteome</keyword>
<dbReference type="AlphaFoldDB" id="A0A0D1EJ14"/>
<keyword evidence="1" id="KW-0812">Transmembrane</keyword>